<organism evidence="9 10">
    <name type="scientific">Murinocardiopsis flavida</name>
    <dbReference type="NCBI Taxonomy" id="645275"/>
    <lineage>
        <taxon>Bacteria</taxon>
        <taxon>Bacillati</taxon>
        <taxon>Actinomycetota</taxon>
        <taxon>Actinomycetes</taxon>
        <taxon>Streptosporangiales</taxon>
        <taxon>Nocardiopsidaceae</taxon>
        <taxon>Murinocardiopsis</taxon>
    </lineage>
</organism>
<dbReference type="PANTHER" id="PTHR43289:SF34">
    <property type="entry name" value="SERINE_THREONINE-PROTEIN KINASE YBDM-RELATED"/>
    <property type="match status" value="1"/>
</dbReference>
<evidence type="ECO:0000256" key="3">
    <source>
        <dbReference type="ARBA" id="ARBA00022777"/>
    </source>
</evidence>
<dbReference type="PANTHER" id="PTHR43289">
    <property type="entry name" value="MITOGEN-ACTIVATED PROTEIN KINASE KINASE KINASE 20-RELATED"/>
    <property type="match status" value="1"/>
</dbReference>
<dbReference type="SUPFAM" id="SSF56112">
    <property type="entry name" value="Protein kinase-like (PK-like)"/>
    <property type="match status" value="1"/>
</dbReference>
<comment type="caution">
    <text evidence="9">The sequence shown here is derived from an EMBL/GenBank/DDBJ whole genome shotgun (WGS) entry which is preliminary data.</text>
</comment>
<keyword evidence="4 5" id="KW-0067">ATP-binding</keyword>
<evidence type="ECO:0000313" key="10">
    <source>
        <dbReference type="Proteomes" id="UP000240542"/>
    </source>
</evidence>
<dbReference type="Proteomes" id="UP000240542">
    <property type="component" value="Unassembled WGS sequence"/>
</dbReference>
<dbReference type="InterPro" id="IPR000719">
    <property type="entry name" value="Prot_kinase_dom"/>
</dbReference>
<dbReference type="PROSITE" id="PS00108">
    <property type="entry name" value="PROTEIN_KINASE_ST"/>
    <property type="match status" value="1"/>
</dbReference>
<accession>A0A2P8D906</accession>
<evidence type="ECO:0000256" key="7">
    <source>
        <dbReference type="SAM" id="Phobius"/>
    </source>
</evidence>
<keyword evidence="10" id="KW-1185">Reference proteome</keyword>
<name>A0A2P8D906_9ACTN</name>
<keyword evidence="7" id="KW-0472">Membrane</keyword>
<gene>
    <name evidence="9" type="ORF">CLV63_116123</name>
</gene>
<feature type="domain" description="Protein kinase" evidence="8">
    <location>
        <begin position="16"/>
        <end position="267"/>
    </location>
</feature>
<dbReference type="Gene3D" id="3.30.200.20">
    <property type="entry name" value="Phosphorylase Kinase, domain 1"/>
    <property type="match status" value="1"/>
</dbReference>
<dbReference type="Pfam" id="PF00069">
    <property type="entry name" value="Pkinase"/>
    <property type="match status" value="1"/>
</dbReference>
<evidence type="ECO:0000259" key="8">
    <source>
        <dbReference type="PROSITE" id="PS50011"/>
    </source>
</evidence>
<keyword evidence="3 9" id="KW-0418">Kinase</keyword>
<feature type="compositionally biased region" description="Basic and acidic residues" evidence="6">
    <location>
        <begin position="300"/>
        <end position="330"/>
    </location>
</feature>
<feature type="region of interest" description="Disordered" evidence="6">
    <location>
        <begin position="298"/>
        <end position="330"/>
    </location>
</feature>
<evidence type="ECO:0000256" key="2">
    <source>
        <dbReference type="ARBA" id="ARBA00022741"/>
    </source>
</evidence>
<evidence type="ECO:0000256" key="4">
    <source>
        <dbReference type="ARBA" id="ARBA00022840"/>
    </source>
</evidence>
<dbReference type="SMART" id="SM00220">
    <property type="entry name" value="S_TKc"/>
    <property type="match status" value="1"/>
</dbReference>
<dbReference type="CDD" id="cd14014">
    <property type="entry name" value="STKc_PknB_like"/>
    <property type="match status" value="1"/>
</dbReference>
<dbReference type="InterPro" id="IPR017441">
    <property type="entry name" value="Protein_kinase_ATP_BS"/>
</dbReference>
<proteinExistence type="predicted"/>
<keyword evidence="2 5" id="KW-0547">Nucleotide-binding</keyword>
<dbReference type="RefSeq" id="WP_211301408.1">
    <property type="nucleotide sequence ID" value="NZ_PYGA01000016.1"/>
</dbReference>
<dbReference type="PROSITE" id="PS00107">
    <property type="entry name" value="PROTEIN_KINASE_ATP"/>
    <property type="match status" value="1"/>
</dbReference>
<keyword evidence="1" id="KW-0808">Transferase</keyword>
<feature type="transmembrane region" description="Helical" evidence="7">
    <location>
        <begin position="457"/>
        <end position="478"/>
    </location>
</feature>
<evidence type="ECO:0000256" key="6">
    <source>
        <dbReference type="SAM" id="MobiDB-lite"/>
    </source>
</evidence>
<protein>
    <submittedName>
        <fullName evidence="9">Protein kinase-like protein</fullName>
    </submittedName>
</protein>
<evidence type="ECO:0000313" key="9">
    <source>
        <dbReference type="EMBL" id="PSK93716.1"/>
    </source>
</evidence>
<dbReference type="GO" id="GO:0004674">
    <property type="term" value="F:protein serine/threonine kinase activity"/>
    <property type="evidence" value="ECO:0007669"/>
    <property type="project" value="TreeGrafter"/>
</dbReference>
<dbReference type="Gene3D" id="1.10.510.10">
    <property type="entry name" value="Transferase(Phosphotransferase) domain 1"/>
    <property type="match status" value="1"/>
</dbReference>
<dbReference type="InterPro" id="IPR011009">
    <property type="entry name" value="Kinase-like_dom_sf"/>
</dbReference>
<evidence type="ECO:0000256" key="5">
    <source>
        <dbReference type="PROSITE-ProRule" id="PRU10141"/>
    </source>
</evidence>
<dbReference type="PROSITE" id="PS50011">
    <property type="entry name" value="PROTEIN_KINASE_DOM"/>
    <property type="match status" value="1"/>
</dbReference>
<feature type="transmembrane region" description="Helical" evidence="7">
    <location>
        <begin position="424"/>
        <end position="445"/>
    </location>
</feature>
<sequence>MAEPLREGDPTRFGQYELHARLGAGGMGQVYLGRSPGGRLVAVKVVRPELSGDAAFRRRFADEVMAARKVGGFYTAPVIDADTGADPPWLATAYIPGPSLHQAITERGPLNPDSVAALGAGLAEGLVAVHASGIVHRDLKPANVVLGEDGPRVIDFGIARVLDNTSFTKPSTVLGTAAFTSPEQARAQPVGPASDVFSLGCVLVFAMTGHSPFGEGPAHAVLFRVVHEKPDLSGLRGPVGGMVAECLAKDPGARIHLDKLRDVLAILAPRAPASTGEWWPGDDLTEVIAQHTTRLYTLIDTDRTRSPGEKERESAGSRGGRDSGRAARTDQADLVIGNLGPDELEIVMDGAVLGTVPEGTSQAFKIGAGAHAVQARVGTLSGTQRQVTVGPRGAAVTFDTTKRRSPPEPVETVTFTASKISDGLGIGASAVLVCVILGLVIAALVPTQYPPHPVAGLPQFLLLGSPLLGLALGAVEYLRPAPWLTFDRNGLSWRDRAGGEAQRVAWADVDRVRLVGSAGDTSVVVWPGKGRSRPRGEPFQGGVIVCKAKDVHAVLNRKAHRLRACLEWFPEQAK</sequence>
<feature type="binding site" evidence="5">
    <location>
        <position position="44"/>
    </location>
    <ligand>
        <name>ATP</name>
        <dbReference type="ChEBI" id="CHEBI:30616"/>
    </ligand>
</feature>
<reference evidence="9 10" key="1">
    <citation type="submission" date="2018-03" db="EMBL/GenBank/DDBJ databases">
        <title>Genomic Encyclopedia of Archaeal and Bacterial Type Strains, Phase II (KMG-II): from individual species to whole genera.</title>
        <authorList>
            <person name="Goeker M."/>
        </authorList>
    </citation>
    <scope>NUCLEOTIDE SEQUENCE [LARGE SCALE GENOMIC DNA]</scope>
    <source>
        <strain evidence="9 10">DSM 45312</strain>
    </source>
</reference>
<keyword evidence="7" id="KW-1133">Transmembrane helix</keyword>
<dbReference type="EMBL" id="PYGA01000016">
    <property type="protein sequence ID" value="PSK93716.1"/>
    <property type="molecule type" value="Genomic_DNA"/>
</dbReference>
<dbReference type="InterPro" id="IPR008271">
    <property type="entry name" value="Ser/Thr_kinase_AS"/>
</dbReference>
<evidence type="ECO:0000256" key="1">
    <source>
        <dbReference type="ARBA" id="ARBA00022679"/>
    </source>
</evidence>
<keyword evidence="7" id="KW-0812">Transmembrane</keyword>
<dbReference type="GO" id="GO:0005524">
    <property type="term" value="F:ATP binding"/>
    <property type="evidence" value="ECO:0007669"/>
    <property type="project" value="UniProtKB-UniRule"/>
</dbReference>
<dbReference type="AlphaFoldDB" id="A0A2P8D906"/>